<reference evidence="3 4" key="1">
    <citation type="submission" date="2017-10" db="EMBL/GenBank/DDBJ databases">
        <title>The draft genome sequence of Lewinella nigricans NBRC 102662.</title>
        <authorList>
            <person name="Wang K."/>
        </authorList>
    </citation>
    <scope>NUCLEOTIDE SEQUENCE [LARGE SCALE GENOMIC DNA]</scope>
    <source>
        <strain evidence="3 4">NBRC 102662</strain>
    </source>
</reference>
<dbReference type="InterPro" id="IPR007060">
    <property type="entry name" value="FtsL/DivIC"/>
</dbReference>
<gene>
    <name evidence="3" type="ORF">CRP01_23510</name>
</gene>
<keyword evidence="4" id="KW-1185">Reference proteome</keyword>
<dbReference type="AlphaFoldDB" id="A0A2D0N709"/>
<name>A0A2D0N709_FLAN2</name>
<keyword evidence="2" id="KW-0472">Membrane</keyword>
<evidence type="ECO:0000313" key="3">
    <source>
        <dbReference type="EMBL" id="PHN04166.1"/>
    </source>
</evidence>
<dbReference type="EMBL" id="PDUD01000027">
    <property type="protein sequence ID" value="PHN04166.1"/>
    <property type="molecule type" value="Genomic_DNA"/>
</dbReference>
<keyword evidence="1" id="KW-0175">Coiled coil</keyword>
<evidence type="ECO:0000256" key="1">
    <source>
        <dbReference type="SAM" id="Coils"/>
    </source>
</evidence>
<feature type="coiled-coil region" evidence="1">
    <location>
        <begin position="50"/>
        <end position="77"/>
    </location>
</feature>
<evidence type="ECO:0008006" key="5">
    <source>
        <dbReference type="Google" id="ProtNLM"/>
    </source>
</evidence>
<evidence type="ECO:0000313" key="4">
    <source>
        <dbReference type="Proteomes" id="UP000223913"/>
    </source>
</evidence>
<accession>A0A2D0N709</accession>
<evidence type="ECO:0000256" key="2">
    <source>
        <dbReference type="SAM" id="Phobius"/>
    </source>
</evidence>
<keyword evidence="2" id="KW-1133">Transmembrane helix</keyword>
<dbReference type="Proteomes" id="UP000223913">
    <property type="component" value="Unassembled WGS sequence"/>
</dbReference>
<organism evidence="3 4">
    <name type="scientific">Flavilitoribacter nigricans (strain ATCC 23147 / DSM 23189 / NBRC 102662 / NCIMB 1420 / SS-2)</name>
    <name type="common">Lewinella nigricans</name>
    <dbReference type="NCBI Taxonomy" id="1122177"/>
    <lineage>
        <taxon>Bacteria</taxon>
        <taxon>Pseudomonadati</taxon>
        <taxon>Bacteroidota</taxon>
        <taxon>Saprospiria</taxon>
        <taxon>Saprospirales</taxon>
        <taxon>Lewinellaceae</taxon>
        <taxon>Flavilitoribacter</taxon>
    </lineage>
</organism>
<comment type="caution">
    <text evidence="3">The sequence shown here is derived from an EMBL/GenBank/DDBJ whole genome shotgun (WGS) entry which is preliminary data.</text>
</comment>
<dbReference type="RefSeq" id="WP_099152550.1">
    <property type="nucleotide sequence ID" value="NZ_PDUD01000027.1"/>
</dbReference>
<protein>
    <recommendedName>
        <fullName evidence="5">Septum formation initiator</fullName>
    </recommendedName>
</protein>
<sequence>MANNSFQAIKEQIPAPLRNKYFLVLTLFFAWMVFLDRHDLVTQWRLQNTVNKLEEDKAFYSEKIEEAEQERLDLDINDEKFAREQYYMKKSDEDVFIIVDKED</sequence>
<dbReference type="Pfam" id="PF04977">
    <property type="entry name" value="DivIC"/>
    <property type="match status" value="1"/>
</dbReference>
<proteinExistence type="predicted"/>
<keyword evidence="2" id="KW-0812">Transmembrane</keyword>
<dbReference type="OrthoDB" id="1467719at2"/>
<feature type="transmembrane region" description="Helical" evidence="2">
    <location>
        <begin position="20"/>
        <end position="36"/>
    </location>
</feature>